<evidence type="ECO:0000259" key="2">
    <source>
        <dbReference type="SMART" id="SM00065"/>
    </source>
</evidence>
<comment type="caution">
    <text evidence="3">The sequence shown here is derived from an EMBL/GenBank/DDBJ whole genome shotgun (WGS) entry which is preliminary data.</text>
</comment>
<dbReference type="SUPFAM" id="SSF55781">
    <property type="entry name" value="GAF domain-like"/>
    <property type="match status" value="1"/>
</dbReference>
<evidence type="ECO:0000313" key="4">
    <source>
        <dbReference type="Proteomes" id="UP001500752"/>
    </source>
</evidence>
<evidence type="ECO:0000256" key="1">
    <source>
        <dbReference type="SAM" id="Phobius"/>
    </source>
</evidence>
<accession>A0ABP7CBN2</accession>
<dbReference type="Proteomes" id="UP001500752">
    <property type="component" value="Unassembled WGS sequence"/>
</dbReference>
<keyword evidence="1" id="KW-1133">Transmembrane helix</keyword>
<reference evidence="4" key="1">
    <citation type="journal article" date="2019" name="Int. J. Syst. Evol. Microbiol.">
        <title>The Global Catalogue of Microorganisms (GCM) 10K type strain sequencing project: providing services to taxonomists for standard genome sequencing and annotation.</title>
        <authorList>
            <consortium name="The Broad Institute Genomics Platform"/>
            <consortium name="The Broad Institute Genome Sequencing Center for Infectious Disease"/>
            <person name="Wu L."/>
            <person name="Ma J."/>
        </authorList>
    </citation>
    <scope>NUCLEOTIDE SEQUENCE [LARGE SCALE GENOMIC DNA]</scope>
    <source>
        <strain evidence="4">JCM 30742</strain>
    </source>
</reference>
<protein>
    <recommendedName>
        <fullName evidence="2">GAF domain-containing protein</fullName>
    </recommendedName>
</protein>
<dbReference type="EMBL" id="BAABEO010000012">
    <property type="protein sequence ID" value="GAA3681970.1"/>
    <property type="molecule type" value="Genomic_DNA"/>
</dbReference>
<feature type="domain" description="GAF" evidence="2">
    <location>
        <begin position="101"/>
        <end position="253"/>
    </location>
</feature>
<organism evidence="3 4">
    <name type="scientific">Arthrobacter ginkgonis</name>
    <dbReference type="NCBI Taxonomy" id="1630594"/>
    <lineage>
        <taxon>Bacteria</taxon>
        <taxon>Bacillati</taxon>
        <taxon>Actinomycetota</taxon>
        <taxon>Actinomycetes</taxon>
        <taxon>Micrococcales</taxon>
        <taxon>Micrococcaceae</taxon>
        <taxon>Arthrobacter</taxon>
    </lineage>
</organism>
<name>A0ABP7CBN2_9MICC</name>
<dbReference type="InterPro" id="IPR029016">
    <property type="entry name" value="GAF-like_dom_sf"/>
</dbReference>
<dbReference type="InterPro" id="IPR003018">
    <property type="entry name" value="GAF"/>
</dbReference>
<sequence>MLNFWIKWRSTIVVALAVAGGGVLQACYEVDTTKNAWWIVGTVLAGVIGTLSVPVFAHWDKNREVRALRRYQLQINDSLAPAMQQLVALSAARSPERRRDLLQRLIQTCLQAARHGAGQRRVRASYYRVWAASGSKKQRLEPDSSLGRNVTASSVFEKNTKRGNHVWKLLEENQSLFVKDIAEIDTNVIRGWDPQRNRDYATFISVPVRGESEIYGMLTVDAPTPGELTEYDEMYVRCIGLLMASGIALAVSR</sequence>
<proteinExistence type="predicted"/>
<dbReference type="Pfam" id="PF01590">
    <property type="entry name" value="GAF"/>
    <property type="match status" value="1"/>
</dbReference>
<keyword evidence="4" id="KW-1185">Reference proteome</keyword>
<keyword evidence="1" id="KW-0472">Membrane</keyword>
<dbReference type="PROSITE" id="PS51257">
    <property type="entry name" value="PROKAR_LIPOPROTEIN"/>
    <property type="match status" value="1"/>
</dbReference>
<gene>
    <name evidence="3" type="ORF">GCM10023081_20080</name>
</gene>
<feature type="transmembrane region" description="Helical" evidence="1">
    <location>
        <begin position="36"/>
        <end position="59"/>
    </location>
</feature>
<dbReference type="SMART" id="SM00065">
    <property type="entry name" value="GAF"/>
    <property type="match status" value="1"/>
</dbReference>
<keyword evidence="1" id="KW-0812">Transmembrane</keyword>
<evidence type="ECO:0000313" key="3">
    <source>
        <dbReference type="EMBL" id="GAA3681970.1"/>
    </source>
</evidence>
<dbReference type="Gene3D" id="3.30.450.40">
    <property type="match status" value="1"/>
</dbReference>